<dbReference type="Proteomes" id="UP001368654">
    <property type="component" value="Unassembled WGS sequence"/>
</dbReference>
<evidence type="ECO:0000259" key="4">
    <source>
        <dbReference type="Pfam" id="PF13458"/>
    </source>
</evidence>
<evidence type="ECO:0000313" key="6">
    <source>
        <dbReference type="Proteomes" id="UP001368654"/>
    </source>
</evidence>
<dbReference type="Pfam" id="PF13458">
    <property type="entry name" value="Peripla_BP_6"/>
    <property type="match status" value="1"/>
</dbReference>
<comment type="caution">
    <text evidence="5">The sequence shown here is derived from an EMBL/GenBank/DDBJ whole genome shotgun (WGS) entry which is preliminary data.</text>
</comment>
<dbReference type="Gene3D" id="3.40.50.2300">
    <property type="match status" value="2"/>
</dbReference>
<dbReference type="EMBL" id="JBBDGL010000002">
    <property type="protein sequence ID" value="MEJ1155846.1"/>
    <property type="molecule type" value="Genomic_DNA"/>
</dbReference>
<sequence>MTKRQRSRAALALVAAGVLTLSACTQVTPDDGSSGDADSVSDGTITTGAGITEEACPDGVNADNGCIYLGVLSDLTEGPFAALAVPITDAQRAFWAQVNADGGIGGYDIDIDTYTRDTKYQAAEHAAQYQQIAAGVLGIAQSLGTVNTEAVLPDMVERSLVTVPTSWWSGYAFEENDSGIILETGYSYCTEALVGLDWFAEENGSPATVQAVGYPGDYGGDSAEGVNRWAEVNGATALDPIGTGPNQVVGNQDAVVAAVLDGGADVVVLAVGPAETAEIVGKLAASGFSGRFLGALPTWNPALLESAAAPALEALYNHLTPYENWDGSSASIEAAKASLNGELPANGGYIIGWGIGYPMKAALETAADAGDLTPEGLASVIDGLTVDFDGLMQPHTYGGDPQSNANQAVNVGVPDPDVELGLRTIASFYEGTSFDETDYSAACVASS</sequence>
<feature type="chain" id="PRO_5045727107" evidence="3">
    <location>
        <begin position="24"/>
        <end position="447"/>
    </location>
</feature>
<comment type="similarity">
    <text evidence="1">Belongs to the leucine-binding protein family.</text>
</comment>
<evidence type="ECO:0000313" key="5">
    <source>
        <dbReference type="EMBL" id="MEJ1155846.1"/>
    </source>
</evidence>
<feature type="signal peptide" evidence="3">
    <location>
        <begin position="1"/>
        <end position="23"/>
    </location>
</feature>
<reference evidence="5 6" key="1">
    <citation type="submission" date="2024-02" db="EMBL/GenBank/DDBJ databases">
        <authorList>
            <person name="Saticioglu I.B."/>
        </authorList>
    </citation>
    <scope>NUCLEOTIDE SEQUENCE [LARGE SCALE GENOMIC DNA]</scope>
    <source>
        <strain evidence="5 6">Mu-86</strain>
    </source>
</reference>
<proteinExistence type="inferred from homology"/>
<dbReference type="SUPFAM" id="SSF53822">
    <property type="entry name" value="Periplasmic binding protein-like I"/>
    <property type="match status" value="1"/>
</dbReference>
<dbReference type="PANTHER" id="PTHR47235:SF1">
    <property type="entry name" value="BLR6548 PROTEIN"/>
    <property type="match status" value="1"/>
</dbReference>
<dbReference type="PANTHER" id="PTHR47235">
    <property type="entry name" value="BLR6548 PROTEIN"/>
    <property type="match status" value="1"/>
</dbReference>
<keyword evidence="6" id="KW-1185">Reference proteome</keyword>
<evidence type="ECO:0000256" key="1">
    <source>
        <dbReference type="ARBA" id="ARBA00010062"/>
    </source>
</evidence>
<dbReference type="RefSeq" id="WP_337338259.1">
    <property type="nucleotide sequence ID" value="NZ_JBBDGL010000002.1"/>
</dbReference>
<keyword evidence="2 3" id="KW-0732">Signal</keyword>
<accession>A0ABU8LW17</accession>
<feature type="domain" description="Leucine-binding protein" evidence="4">
    <location>
        <begin position="67"/>
        <end position="408"/>
    </location>
</feature>
<dbReference type="InterPro" id="IPR028081">
    <property type="entry name" value="Leu-bd"/>
</dbReference>
<evidence type="ECO:0000256" key="2">
    <source>
        <dbReference type="ARBA" id="ARBA00022729"/>
    </source>
</evidence>
<dbReference type="PROSITE" id="PS51257">
    <property type="entry name" value="PROKAR_LIPOPROTEIN"/>
    <property type="match status" value="1"/>
</dbReference>
<protein>
    <submittedName>
        <fullName evidence="5">ABC transporter substrate-binding protein</fullName>
    </submittedName>
</protein>
<gene>
    <name evidence="5" type="ORF">WDU96_09605</name>
</gene>
<name>A0ABU8LW17_9MICO</name>
<evidence type="ECO:0000256" key="3">
    <source>
        <dbReference type="SAM" id="SignalP"/>
    </source>
</evidence>
<organism evidence="5 6">
    <name type="scientific">Microbacterium marmarense</name>
    <dbReference type="NCBI Taxonomy" id="3122051"/>
    <lineage>
        <taxon>Bacteria</taxon>
        <taxon>Bacillati</taxon>
        <taxon>Actinomycetota</taxon>
        <taxon>Actinomycetes</taxon>
        <taxon>Micrococcales</taxon>
        <taxon>Microbacteriaceae</taxon>
        <taxon>Microbacterium</taxon>
    </lineage>
</organism>
<dbReference type="InterPro" id="IPR028082">
    <property type="entry name" value="Peripla_BP_I"/>
</dbReference>